<feature type="transmembrane region" description="Helical" evidence="1">
    <location>
        <begin position="124"/>
        <end position="146"/>
    </location>
</feature>
<dbReference type="InterPro" id="IPR029058">
    <property type="entry name" value="AB_hydrolase_fold"/>
</dbReference>
<proteinExistence type="predicted"/>
<keyword evidence="3" id="KW-1185">Reference proteome</keyword>
<dbReference type="KEGG" id="bse:Bsel_1565"/>
<keyword evidence="1" id="KW-1133">Transmembrane helix</keyword>
<evidence type="ECO:0000313" key="2">
    <source>
        <dbReference type="EMBL" id="ADH99077.1"/>
    </source>
</evidence>
<keyword evidence="1" id="KW-0472">Membrane</keyword>
<sequence length="756" mass="85019">MTTEPSIHKKETKRERAIRWMIQRWHARNNFDPASPWLSSGVFLTGLILMIITASGNPSGLGIAVDSLIHMAVFSFVYWGVVWTGGLLLSMFYIPVPRETLLSLLISGYIAYRVFSEGNIEDPFVYAVSVGWILGGLAFGILIAVLVNVKHRSRPKTLFYAAVPASVLVGLIMYHPTAPEYEQIVTSDYTVTELDEVHDLDDPLNSGVYGIETFTYGPGGDVHRTEFRHQMDVVTASVDGSHYIDDWSRGRTFFWGFDESELPLNGRVWLPDSDAGEKHPVVLMVHGNHRMEHFSDDGYTYLGETLASKGYIAVSVDQNFLNFSGYTGIPSENYTLRPWILMQHLLEFKRHQEESKDNAFKKMDLDSVSLIGHSRGGQAVSMVADYERFFADDDTVSGMEKIGLDAVIAIAPTDRQVNDQRPRLEGVHYLTLHGAHDGDVHNFRGDRQFMRTNVDSAEEVLYKASVYFTEGNHSQFNEDWGRSDLSLPGGVFMNRRHLMSPDDQRDATALFIAAFLDLTVGGQADLELMFKDPGTVPWLPDSGFLTRFDSSESETLVAFDAGSDAASFRDGGESEFKGFYETEVRNAEDRMRNTKATRGLVMGSRDNGSWRAILSSRIKERVEEKDGGSIGISLANLGFELEEDGLDHWPWNTSPVIAVSLGLSNGERLTVRSDQFHHVYPPVFTQYSRYPGLDESMRGDKYSQPAEGVFHVYHVPIDRFQEQSDHFTLSALESLEIEVVDGPAKIMIDWIKWYPE</sequence>
<dbReference type="PANTHER" id="PTHR33428:SF14">
    <property type="entry name" value="CARBOXYLESTERASE TYPE B DOMAIN-CONTAINING PROTEIN"/>
    <property type="match status" value="1"/>
</dbReference>
<evidence type="ECO:0008006" key="4">
    <source>
        <dbReference type="Google" id="ProtNLM"/>
    </source>
</evidence>
<dbReference type="eggNOG" id="COG4188">
    <property type="taxonomic scope" value="Bacteria"/>
</dbReference>
<dbReference type="PANTHER" id="PTHR33428">
    <property type="entry name" value="CHLOROPHYLLASE-2, CHLOROPLASTIC"/>
    <property type="match status" value="1"/>
</dbReference>
<dbReference type="OrthoDB" id="9808543at2"/>
<feature type="transmembrane region" description="Helical" evidence="1">
    <location>
        <begin position="68"/>
        <end position="94"/>
    </location>
</feature>
<accession>D6XTE1</accession>
<dbReference type="Proteomes" id="UP000000271">
    <property type="component" value="Chromosome"/>
</dbReference>
<reference evidence="2" key="1">
    <citation type="submission" date="2009-10" db="EMBL/GenBank/DDBJ databases">
        <title>Complete sequence of Bacillus selenitireducens MLS10.</title>
        <authorList>
            <consortium name="US DOE Joint Genome Institute"/>
            <person name="Lucas S."/>
            <person name="Copeland A."/>
            <person name="Lapidus A."/>
            <person name="Glavina del Rio T."/>
            <person name="Dalin E."/>
            <person name="Tice H."/>
            <person name="Bruce D."/>
            <person name="Goodwin L."/>
            <person name="Pitluck S."/>
            <person name="Sims D."/>
            <person name="Brettin T."/>
            <person name="Detter J.C."/>
            <person name="Han C."/>
            <person name="Larimer F."/>
            <person name="Land M."/>
            <person name="Hauser L."/>
            <person name="Kyrpides N."/>
            <person name="Ovchinnikova G."/>
            <person name="Stolz J."/>
        </authorList>
    </citation>
    <scope>NUCLEOTIDE SEQUENCE [LARGE SCALE GENOMIC DNA]</scope>
    <source>
        <strain evidence="2">MLS10</strain>
    </source>
</reference>
<dbReference type="RefSeq" id="WP_013172501.1">
    <property type="nucleotide sequence ID" value="NC_014219.1"/>
</dbReference>
<keyword evidence="1" id="KW-0812">Transmembrane</keyword>
<evidence type="ECO:0000313" key="3">
    <source>
        <dbReference type="Proteomes" id="UP000000271"/>
    </source>
</evidence>
<dbReference type="EMBL" id="CP001791">
    <property type="protein sequence ID" value="ADH99077.1"/>
    <property type="molecule type" value="Genomic_DNA"/>
</dbReference>
<dbReference type="HOGENOM" id="CLU_020973_0_0_9"/>
<evidence type="ECO:0000256" key="1">
    <source>
        <dbReference type="SAM" id="Phobius"/>
    </source>
</evidence>
<feature type="transmembrane region" description="Helical" evidence="1">
    <location>
        <begin position="37"/>
        <end position="56"/>
    </location>
</feature>
<dbReference type="STRING" id="439292.Bsel_1565"/>
<name>D6XTE1_BACIE</name>
<gene>
    <name evidence="2" type="ordered locus">Bsel_1565</name>
</gene>
<protein>
    <recommendedName>
        <fullName evidence="4">Alpha/beta hydrolase</fullName>
    </recommendedName>
</protein>
<dbReference type="Gene3D" id="3.40.50.1820">
    <property type="entry name" value="alpha/beta hydrolase"/>
    <property type="match status" value="1"/>
</dbReference>
<dbReference type="SUPFAM" id="SSF53474">
    <property type="entry name" value="alpha/beta-Hydrolases"/>
    <property type="match status" value="1"/>
</dbReference>
<feature type="transmembrane region" description="Helical" evidence="1">
    <location>
        <begin position="158"/>
        <end position="176"/>
    </location>
</feature>
<dbReference type="AlphaFoldDB" id="D6XTE1"/>
<organism evidence="2 3">
    <name type="scientific">Bacillus selenitireducens (strain ATCC 700615 / DSM 15326 / MLS10)</name>
    <dbReference type="NCBI Taxonomy" id="439292"/>
    <lineage>
        <taxon>Bacteria</taxon>
        <taxon>Bacillati</taxon>
        <taxon>Bacillota</taxon>
        <taxon>Bacilli</taxon>
        <taxon>Bacillales</taxon>
        <taxon>Bacillaceae</taxon>
        <taxon>Salisediminibacterium</taxon>
    </lineage>
</organism>